<dbReference type="InterPro" id="IPR050950">
    <property type="entry name" value="HTH-type_LysR_regulators"/>
</dbReference>
<dbReference type="EMBL" id="SMLL01000004">
    <property type="protein sequence ID" value="TFY99807.1"/>
    <property type="molecule type" value="Genomic_DNA"/>
</dbReference>
<dbReference type="Gene3D" id="1.10.10.10">
    <property type="entry name" value="Winged helix-like DNA-binding domain superfamily/Winged helix DNA-binding domain"/>
    <property type="match status" value="1"/>
</dbReference>
<dbReference type="InterPro" id="IPR036390">
    <property type="entry name" value="WH_DNA-bd_sf"/>
</dbReference>
<dbReference type="SUPFAM" id="SSF46785">
    <property type="entry name" value="Winged helix' DNA-binding domain"/>
    <property type="match status" value="1"/>
</dbReference>
<accession>A0A4Z0BNH6</accession>
<evidence type="ECO:0000256" key="3">
    <source>
        <dbReference type="ARBA" id="ARBA00023125"/>
    </source>
</evidence>
<dbReference type="InterPro" id="IPR036388">
    <property type="entry name" value="WH-like_DNA-bd_sf"/>
</dbReference>
<dbReference type="GO" id="GO:0003677">
    <property type="term" value="F:DNA binding"/>
    <property type="evidence" value="ECO:0007669"/>
    <property type="project" value="UniProtKB-KW"/>
</dbReference>
<proteinExistence type="inferred from homology"/>
<reference evidence="6 7" key="1">
    <citation type="submission" date="2019-03" db="EMBL/GenBank/DDBJ databases">
        <title>Ramlibacter rhizophilus CCTCC AB2015357, whole genome shotgun sequence.</title>
        <authorList>
            <person name="Zhang X."/>
            <person name="Feng G."/>
            <person name="Zhu H."/>
        </authorList>
    </citation>
    <scope>NUCLEOTIDE SEQUENCE [LARGE SCALE GENOMIC DNA]</scope>
    <source>
        <strain evidence="6 7">CCTCC AB2015357</strain>
    </source>
</reference>
<dbReference type="InterPro" id="IPR000847">
    <property type="entry name" value="LysR_HTH_N"/>
</dbReference>
<keyword evidence="4" id="KW-0804">Transcription</keyword>
<evidence type="ECO:0000256" key="2">
    <source>
        <dbReference type="ARBA" id="ARBA00023015"/>
    </source>
</evidence>
<protein>
    <submittedName>
        <fullName evidence="6">LysR family transcriptional regulator</fullName>
    </submittedName>
</protein>
<dbReference type="Pfam" id="PF03466">
    <property type="entry name" value="LysR_substrate"/>
    <property type="match status" value="1"/>
</dbReference>
<feature type="domain" description="HTH lysR-type" evidence="5">
    <location>
        <begin position="4"/>
        <end position="61"/>
    </location>
</feature>
<dbReference type="PANTHER" id="PTHR30419">
    <property type="entry name" value="HTH-TYPE TRANSCRIPTIONAL REGULATOR YBHD"/>
    <property type="match status" value="1"/>
</dbReference>
<dbReference type="GO" id="GO:0005829">
    <property type="term" value="C:cytosol"/>
    <property type="evidence" value="ECO:0007669"/>
    <property type="project" value="TreeGrafter"/>
</dbReference>
<dbReference type="PANTHER" id="PTHR30419:SF2">
    <property type="entry name" value="LYSR FAMILY TRANSCRIPTIONAL REGULATOR"/>
    <property type="match status" value="1"/>
</dbReference>
<gene>
    <name evidence="6" type="ORF">EZ242_11775</name>
</gene>
<dbReference type="Proteomes" id="UP000297564">
    <property type="component" value="Unassembled WGS sequence"/>
</dbReference>
<dbReference type="Gene3D" id="3.40.190.290">
    <property type="match status" value="1"/>
</dbReference>
<dbReference type="AlphaFoldDB" id="A0A4Z0BNH6"/>
<keyword evidence="2" id="KW-0805">Transcription regulation</keyword>
<dbReference type="RefSeq" id="WP_135285350.1">
    <property type="nucleotide sequence ID" value="NZ_SMLL01000004.1"/>
</dbReference>
<name>A0A4Z0BNH6_9BURK</name>
<evidence type="ECO:0000313" key="7">
    <source>
        <dbReference type="Proteomes" id="UP000297564"/>
    </source>
</evidence>
<dbReference type="FunFam" id="1.10.10.10:FF:000001">
    <property type="entry name" value="LysR family transcriptional regulator"/>
    <property type="match status" value="1"/>
</dbReference>
<keyword evidence="3" id="KW-0238">DNA-binding</keyword>
<dbReference type="Pfam" id="PF00126">
    <property type="entry name" value="HTH_1"/>
    <property type="match status" value="1"/>
</dbReference>
<dbReference type="OrthoDB" id="9785974at2"/>
<comment type="caution">
    <text evidence="6">The sequence shown here is derived from an EMBL/GenBank/DDBJ whole genome shotgun (WGS) entry which is preliminary data.</text>
</comment>
<evidence type="ECO:0000256" key="1">
    <source>
        <dbReference type="ARBA" id="ARBA00009437"/>
    </source>
</evidence>
<dbReference type="GO" id="GO:0003700">
    <property type="term" value="F:DNA-binding transcription factor activity"/>
    <property type="evidence" value="ECO:0007669"/>
    <property type="project" value="InterPro"/>
</dbReference>
<evidence type="ECO:0000313" key="6">
    <source>
        <dbReference type="EMBL" id="TFY99807.1"/>
    </source>
</evidence>
<dbReference type="SUPFAM" id="SSF53850">
    <property type="entry name" value="Periplasmic binding protein-like II"/>
    <property type="match status" value="1"/>
</dbReference>
<evidence type="ECO:0000259" key="5">
    <source>
        <dbReference type="PROSITE" id="PS50931"/>
    </source>
</evidence>
<organism evidence="6 7">
    <name type="scientific">Ramlibacter rhizophilus</name>
    <dbReference type="NCBI Taxonomy" id="1781167"/>
    <lineage>
        <taxon>Bacteria</taxon>
        <taxon>Pseudomonadati</taxon>
        <taxon>Pseudomonadota</taxon>
        <taxon>Betaproteobacteria</taxon>
        <taxon>Burkholderiales</taxon>
        <taxon>Comamonadaceae</taxon>
        <taxon>Ramlibacter</taxon>
    </lineage>
</organism>
<dbReference type="PROSITE" id="PS50931">
    <property type="entry name" value="HTH_LYSR"/>
    <property type="match status" value="1"/>
</dbReference>
<evidence type="ECO:0000256" key="4">
    <source>
        <dbReference type="ARBA" id="ARBA00023163"/>
    </source>
</evidence>
<comment type="similarity">
    <text evidence="1">Belongs to the LysR transcriptional regulatory family.</text>
</comment>
<dbReference type="CDD" id="cd08421">
    <property type="entry name" value="PBP2_LTTR_like_1"/>
    <property type="match status" value="1"/>
</dbReference>
<keyword evidence="7" id="KW-1185">Reference proteome</keyword>
<sequence length="300" mass="33100">MKDLDLTSLRYFVAVCETGNISRAAQQEHVVPSAISKRLAHLEDDLQVPLFVRQRRGVVPTPAGESLLEHSRAILSSANRIAQDMASFGAGLRGQVRLLGTVSAIAESLPDDVAGFMQMPEHHEIQVDIEEELSRDIVRRIREGSASLGVLWDASKLDGLQSAPYRADHLAVVVHPHHPLASRRRCRFEDTLDHQHVGLQASSAVNRMLERAAAVAGKRMAYRSTVSNFEAALRVVQANLGISIIPKEVAGANAERLGLKVLPLTDAWAKRRFVICFRDRDKLTRAAAMLLDYLSRVARA</sequence>
<dbReference type="InterPro" id="IPR005119">
    <property type="entry name" value="LysR_subst-bd"/>
</dbReference>